<dbReference type="RefSeq" id="WP_227871006.1">
    <property type="nucleotide sequence ID" value="NZ_CP024988.1"/>
</dbReference>
<dbReference type="GO" id="GO:0004806">
    <property type="term" value="F:triacylglycerol lipase activity"/>
    <property type="evidence" value="ECO:0007669"/>
    <property type="project" value="UniProtKB-EC"/>
</dbReference>
<evidence type="ECO:0000313" key="3">
    <source>
        <dbReference type="Proteomes" id="UP000247696"/>
    </source>
</evidence>
<gene>
    <name evidence="2" type="primary">lip-1</name>
    <name evidence="2" type="ORF">Csp1_18230</name>
</gene>
<sequence>MAAGLAAATVTSCGQADRSQDSGTGGAVVSDGAGAQSEVGSIADVVSDAVFFGDSLTDAGTSGTRFTTMPGLVWSQILARDLGLSTAPAVDGGPNYAEGGARVTASTDGGPLPVAGQLDRYLSEHRSFSPDQLVTLFIGTNDVLAGNTAGNTAAADTAVSAAADAEVGQVSRILGAGAEHVLVFMVFDLAYTPLFGGAGTAGQEKVRALVSAYNDRLLHGLEEQFPGDPRVGVFDTRALVDGFVGAPGAHGFAHGGSVDACAVPGASSCDSGSLVAPHADQSYIFAGGVHLTTRTNELLAEQVTDRVRALWGRGPGG</sequence>
<dbReference type="PANTHER" id="PTHR45648:SF22">
    <property type="entry name" value="GDSL LIPASE_ACYLHYDROLASE FAMILY PROTEIN (AFU_ORTHOLOGUE AFUA_4G14700)"/>
    <property type="match status" value="1"/>
</dbReference>
<evidence type="ECO:0000256" key="1">
    <source>
        <dbReference type="ARBA" id="ARBA00022801"/>
    </source>
</evidence>
<accession>A0A2Z3YQW9</accession>
<name>A0A2Z3YQW9_9CORY</name>
<dbReference type="CDD" id="cd01847">
    <property type="entry name" value="Triacylglycerol_lipase_like"/>
    <property type="match status" value="1"/>
</dbReference>
<dbReference type="SUPFAM" id="SSF52266">
    <property type="entry name" value="SGNH hydrolase"/>
    <property type="match status" value="1"/>
</dbReference>
<dbReference type="EC" id="3.1.1.3" evidence="2"/>
<dbReference type="GO" id="GO:0006629">
    <property type="term" value="P:lipid metabolic process"/>
    <property type="evidence" value="ECO:0007669"/>
    <property type="project" value="InterPro"/>
</dbReference>
<dbReference type="PROSITE" id="PS01098">
    <property type="entry name" value="LIPASE_GDSL_SER"/>
    <property type="match status" value="1"/>
</dbReference>
<dbReference type="KEGG" id="cpre:Csp1_18230"/>
<proteinExistence type="predicted"/>
<dbReference type="EMBL" id="CP024988">
    <property type="protein sequence ID" value="AWT26599.1"/>
    <property type="molecule type" value="Genomic_DNA"/>
</dbReference>
<dbReference type="Pfam" id="PF00657">
    <property type="entry name" value="Lipase_GDSL"/>
    <property type="match status" value="1"/>
</dbReference>
<dbReference type="InterPro" id="IPR001087">
    <property type="entry name" value="GDSL"/>
</dbReference>
<organism evidence="2 3">
    <name type="scientific">Corynebacterium provencense</name>
    <dbReference type="NCBI Taxonomy" id="1737425"/>
    <lineage>
        <taxon>Bacteria</taxon>
        <taxon>Bacillati</taxon>
        <taxon>Actinomycetota</taxon>
        <taxon>Actinomycetes</taxon>
        <taxon>Mycobacteriales</taxon>
        <taxon>Corynebacteriaceae</taxon>
        <taxon>Corynebacterium</taxon>
    </lineage>
</organism>
<dbReference type="InterPro" id="IPR008265">
    <property type="entry name" value="Lipase_GDSL_AS"/>
</dbReference>
<dbReference type="Proteomes" id="UP000247696">
    <property type="component" value="Chromosome"/>
</dbReference>
<reference evidence="3" key="1">
    <citation type="submission" date="2017-11" db="EMBL/GenBank/DDBJ databases">
        <title>Otitis media/interna in a cat caused by the recently described species Corynebacterium provencense.</title>
        <authorList>
            <person name="Kittl S."/>
            <person name="Brodard I."/>
            <person name="Rychener L."/>
            <person name="Jores J."/>
            <person name="Roosje P."/>
            <person name="Gobeli Brawand S."/>
        </authorList>
    </citation>
    <scope>NUCLEOTIDE SEQUENCE [LARGE SCALE GENOMIC DNA]</scope>
    <source>
        <strain evidence="3">17KM38</strain>
    </source>
</reference>
<dbReference type="Gene3D" id="3.40.50.1110">
    <property type="entry name" value="SGNH hydrolase"/>
    <property type="match status" value="1"/>
</dbReference>
<dbReference type="InterPro" id="IPR036514">
    <property type="entry name" value="SGNH_hydro_sf"/>
</dbReference>
<dbReference type="InterPro" id="IPR051058">
    <property type="entry name" value="GDSL_Est/Lipase"/>
</dbReference>
<keyword evidence="1 2" id="KW-0378">Hydrolase</keyword>
<protein>
    <submittedName>
        <fullName evidence="2">Lipase 1</fullName>
        <ecNumber evidence="2">3.1.1.3</ecNumber>
    </submittedName>
</protein>
<dbReference type="PANTHER" id="PTHR45648">
    <property type="entry name" value="GDSL LIPASE/ACYLHYDROLASE FAMILY PROTEIN (AFU_ORTHOLOGUE AFUA_4G14700)"/>
    <property type="match status" value="1"/>
</dbReference>
<dbReference type="AlphaFoldDB" id="A0A2Z3YQW9"/>
<evidence type="ECO:0000313" key="2">
    <source>
        <dbReference type="EMBL" id="AWT26599.1"/>
    </source>
</evidence>
<keyword evidence="3" id="KW-1185">Reference proteome</keyword>